<proteinExistence type="inferred from homology"/>
<dbReference type="RefSeq" id="WP_003021495.1">
    <property type="nucleotide sequence ID" value="NZ_CACRSY010000015.1"/>
</dbReference>
<keyword evidence="8 9" id="KW-0472">Membrane</keyword>
<dbReference type="AlphaFoldDB" id="A0A6N2VBV5"/>
<comment type="subcellular location">
    <subcellularLocation>
        <location evidence="1 9">Cell membrane</location>
        <topology evidence="1 9">Multi-pass membrane protein</topology>
    </subcellularLocation>
</comment>
<evidence type="ECO:0000256" key="8">
    <source>
        <dbReference type="ARBA" id="ARBA00023136"/>
    </source>
</evidence>
<keyword evidence="5 9" id="KW-0169">Cobalamin biosynthesis</keyword>
<dbReference type="UniPathway" id="UPA00148"/>
<dbReference type="PANTHER" id="PTHR34308">
    <property type="entry name" value="COBALAMIN BIOSYNTHESIS PROTEIN CBIB"/>
    <property type="match status" value="1"/>
</dbReference>
<comment type="function">
    <text evidence="9">Converts cobyric acid to cobinamide by the addition of aminopropanol on the F carboxylic group.</text>
</comment>
<keyword evidence="6 9" id="KW-0812">Transmembrane</keyword>
<dbReference type="PANTHER" id="PTHR34308:SF1">
    <property type="entry name" value="COBALAMIN BIOSYNTHESIS PROTEIN CBIB"/>
    <property type="match status" value="1"/>
</dbReference>
<evidence type="ECO:0000256" key="9">
    <source>
        <dbReference type="HAMAP-Rule" id="MF_00024"/>
    </source>
</evidence>
<protein>
    <recommendedName>
        <fullName evidence="9">Cobalamin biosynthesis protein CobD</fullName>
    </recommendedName>
</protein>
<dbReference type="HAMAP" id="MF_00024">
    <property type="entry name" value="CobD_CbiB"/>
    <property type="match status" value="1"/>
</dbReference>
<gene>
    <name evidence="9" type="primary">cobD</name>
    <name evidence="10" type="ORF">BHLFYP23_00956</name>
</gene>
<dbReference type="NCBIfam" id="TIGR00380">
    <property type="entry name" value="cobal_cbiB"/>
    <property type="match status" value="1"/>
</dbReference>
<evidence type="ECO:0000256" key="7">
    <source>
        <dbReference type="ARBA" id="ARBA00022989"/>
    </source>
</evidence>
<comment type="similarity">
    <text evidence="3 9">Belongs to the CobD/CbiB family.</text>
</comment>
<dbReference type="GO" id="GO:0009236">
    <property type="term" value="P:cobalamin biosynthetic process"/>
    <property type="evidence" value="ECO:0007669"/>
    <property type="project" value="UniProtKB-UniRule"/>
</dbReference>
<organism evidence="10">
    <name type="scientific">Blautia hansenii</name>
    <name type="common">Ruminococcus hansenii</name>
    <dbReference type="NCBI Taxonomy" id="1322"/>
    <lineage>
        <taxon>Bacteria</taxon>
        <taxon>Bacillati</taxon>
        <taxon>Bacillota</taxon>
        <taxon>Clostridia</taxon>
        <taxon>Lachnospirales</taxon>
        <taxon>Lachnospiraceae</taxon>
        <taxon>Blautia</taxon>
    </lineage>
</organism>
<feature type="transmembrane region" description="Helical" evidence="9">
    <location>
        <begin position="160"/>
        <end position="178"/>
    </location>
</feature>
<keyword evidence="7 9" id="KW-1133">Transmembrane helix</keyword>
<dbReference type="GO" id="GO:0015420">
    <property type="term" value="F:ABC-type vitamin B12 transporter activity"/>
    <property type="evidence" value="ECO:0007669"/>
    <property type="project" value="UniProtKB-UniRule"/>
</dbReference>
<comment type="caution">
    <text evidence="9">Lacks conserved residue(s) required for the propagation of feature annotation.</text>
</comment>
<sequence>MIRWTGTALLLGFFIDLLLGDPRWLYHPVRIIGNGISFFEKHLRNLFPKTEKGERKAGLALVISICFLSGFVPLAILYIGYQIHTVLGIVIESFFCYQMLAVKSLKQESMKVYKELKKGDLEGARHAVSMIVGRDTKSLDEKGITKAAVETVAENTSDGIIAPLFYMAIGGPVLMFIYKGINTMDSMVGYKNEKYINFGRYAAKLDDIVNYIPARISAWLMIAAAYLEGFDGKNAKKIFLRDRYKHASPNSAQTEAVMAGALNVQLAGNAYYFGKLYEKPTIGDANRDIEYEDIKRANTLLYVSSFLGAVLFVAVRTVLLAGILFL</sequence>
<accession>A0A6N2VBV5</accession>
<evidence type="ECO:0000256" key="6">
    <source>
        <dbReference type="ARBA" id="ARBA00022692"/>
    </source>
</evidence>
<name>A0A6N2VBV5_BLAHA</name>
<dbReference type="Pfam" id="PF03186">
    <property type="entry name" value="CobD_Cbib"/>
    <property type="match status" value="1"/>
</dbReference>
<keyword evidence="4 9" id="KW-1003">Cell membrane</keyword>
<dbReference type="InterPro" id="IPR004485">
    <property type="entry name" value="Cobalamin_biosynth_CobD/CbiB"/>
</dbReference>
<evidence type="ECO:0000256" key="5">
    <source>
        <dbReference type="ARBA" id="ARBA00022573"/>
    </source>
</evidence>
<dbReference type="EMBL" id="CACRSY010000015">
    <property type="protein sequence ID" value="VYT27107.1"/>
    <property type="molecule type" value="Genomic_DNA"/>
</dbReference>
<feature type="transmembrane region" description="Helical" evidence="9">
    <location>
        <begin position="57"/>
        <end position="79"/>
    </location>
</feature>
<evidence type="ECO:0000313" key="10">
    <source>
        <dbReference type="EMBL" id="VYT27107.1"/>
    </source>
</evidence>
<dbReference type="GO" id="GO:0048472">
    <property type="term" value="F:threonine-phosphate decarboxylase activity"/>
    <property type="evidence" value="ECO:0007669"/>
    <property type="project" value="InterPro"/>
</dbReference>
<evidence type="ECO:0000256" key="2">
    <source>
        <dbReference type="ARBA" id="ARBA00004953"/>
    </source>
</evidence>
<dbReference type="GO" id="GO:0005886">
    <property type="term" value="C:plasma membrane"/>
    <property type="evidence" value="ECO:0007669"/>
    <property type="project" value="UniProtKB-SubCell"/>
</dbReference>
<feature type="transmembrane region" description="Helical" evidence="9">
    <location>
        <begin position="300"/>
        <end position="325"/>
    </location>
</feature>
<evidence type="ECO:0000256" key="1">
    <source>
        <dbReference type="ARBA" id="ARBA00004651"/>
    </source>
</evidence>
<comment type="pathway">
    <text evidence="2 9">Cofactor biosynthesis; adenosylcobalamin biosynthesis.</text>
</comment>
<evidence type="ECO:0000256" key="4">
    <source>
        <dbReference type="ARBA" id="ARBA00022475"/>
    </source>
</evidence>
<evidence type="ECO:0000256" key="3">
    <source>
        <dbReference type="ARBA" id="ARBA00006263"/>
    </source>
</evidence>
<reference evidence="10" key="1">
    <citation type="submission" date="2019-11" db="EMBL/GenBank/DDBJ databases">
        <authorList>
            <person name="Feng L."/>
        </authorList>
    </citation>
    <scope>NUCLEOTIDE SEQUENCE</scope>
    <source>
        <strain evidence="10">BhanseniiLFYP23</strain>
    </source>
</reference>